<name>A0AAW2WPL7_9LAMI</name>
<accession>A0AAW2WPL7</accession>
<reference evidence="2" key="2">
    <citation type="journal article" date="2024" name="Plant">
        <title>Genomic evolution and insights into agronomic trait innovations of Sesamum species.</title>
        <authorList>
            <person name="Miao H."/>
            <person name="Wang L."/>
            <person name="Qu L."/>
            <person name="Liu H."/>
            <person name="Sun Y."/>
            <person name="Le M."/>
            <person name="Wang Q."/>
            <person name="Wei S."/>
            <person name="Zheng Y."/>
            <person name="Lin W."/>
            <person name="Duan Y."/>
            <person name="Cao H."/>
            <person name="Xiong S."/>
            <person name="Wang X."/>
            <person name="Wei L."/>
            <person name="Li C."/>
            <person name="Ma Q."/>
            <person name="Ju M."/>
            <person name="Zhao R."/>
            <person name="Li G."/>
            <person name="Mu C."/>
            <person name="Tian Q."/>
            <person name="Mei H."/>
            <person name="Zhang T."/>
            <person name="Gao T."/>
            <person name="Zhang H."/>
        </authorList>
    </citation>
    <scope>NUCLEOTIDE SEQUENCE</scope>
    <source>
        <strain evidence="2">KEN1</strain>
    </source>
</reference>
<proteinExistence type="predicted"/>
<feature type="region of interest" description="Disordered" evidence="1">
    <location>
        <begin position="82"/>
        <end position="101"/>
    </location>
</feature>
<organism evidence="2">
    <name type="scientific">Sesamum latifolium</name>
    <dbReference type="NCBI Taxonomy" id="2727402"/>
    <lineage>
        <taxon>Eukaryota</taxon>
        <taxon>Viridiplantae</taxon>
        <taxon>Streptophyta</taxon>
        <taxon>Embryophyta</taxon>
        <taxon>Tracheophyta</taxon>
        <taxon>Spermatophyta</taxon>
        <taxon>Magnoliopsida</taxon>
        <taxon>eudicotyledons</taxon>
        <taxon>Gunneridae</taxon>
        <taxon>Pentapetalae</taxon>
        <taxon>asterids</taxon>
        <taxon>lamiids</taxon>
        <taxon>Lamiales</taxon>
        <taxon>Pedaliaceae</taxon>
        <taxon>Sesamum</taxon>
    </lineage>
</organism>
<dbReference type="AlphaFoldDB" id="A0AAW2WPL7"/>
<evidence type="ECO:0000313" key="2">
    <source>
        <dbReference type="EMBL" id="KAL0443929.1"/>
    </source>
</evidence>
<protein>
    <submittedName>
        <fullName evidence="2">Uncharacterized protein</fullName>
    </submittedName>
</protein>
<feature type="non-terminal residue" evidence="2">
    <location>
        <position position="101"/>
    </location>
</feature>
<dbReference type="EMBL" id="JACGWN010000007">
    <property type="protein sequence ID" value="KAL0443929.1"/>
    <property type="molecule type" value="Genomic_DNA"/>
</dbReference>
<evidence type="ECO:0000256" key="1">
    <source>
        <dbReference type="SAM" id="MobiDB-lite"/>
    </source>
</evidence>
<feature type="compositionally biased region" description="Basic and acidic residues" evidence="1">
    <location>
        <begin position="82"/>
        <end position="92"/>
    </location>
</feature>
<reference evidence="2" key="1">
    <citation type="submission" date="2020-06" db="EMBL/GenBank/DDBJ databases">
        <authorList>
            <person name="Li T."/>
            <person name="Hu X."/>
            <person name="Zhang T."/>
            <person name="Song X."/>
            <person name="Zhang H."/>
            <person name="Dai N."/>
            <person name="Sheng W."/>
            <person name="Hou X."/>
            <person name="Wei L."/>
        </authorList>
    </citation>
    <scope>NUCLEOTIDE SEQUENCE</scope>
    <source>
        <strain evidence="2">KEN1</strain>
        <tissue evidence="2">Leaf</tissue>
    </source>
</reference>
<sequence>MCIQDMHWGFLYIFHGFKLRNIKELAIHANDMELSISNHKVLFPIDDQRKNMKDSKRSKQFAKPIVNESMIIKAVPVKISSNDRKSLEKPEDQCMPNDKRR</sequence>
<comment type="caution">
    <text evidence="2">The sequence shown here is derived from an EMBL/GenBank/DDBJ whole genome shotgun (WGS) entry which is preliminary data.</text>
</comment>
<gene>
    <name evidence="2" type="ORF">Slati_2115600</name>
</gene>